<reference evidence="1 2" key="1">
    <citation type="submission" date="2018-05" db="EMBL/GenBank/DDBJ databases">
        <title>Genomic Encyclopedia of Type Strains, Phase IV (KMG-IV): sequencing the most valuable type-strain genomes for metagenomic binning, comparative biology and taxonomic classification.</title>
        <authorList>
            <person name="Goeker M."/>
        </authorList>
    </citation>
    <scope>NUCLEOTIDE SEQUENCE [LARGE SCALE GENOMIC DNA]</scope>
    <source>
        <strain evidence="1 2">DSM 23606</strain>
    </source>
</reference>
<name>A0A317N0K6_9GAMM</name>
<dbReference type="RefSeq" id="WP_110016663.1">
    <property type="nucleotide sequence ID" value="NZ_QGTJ01000001.1"/>
</dbReference>
<proteinExistence type="predicted"/>
<dbReference type="Gene3D" id="3.40.50.1820">
    <property type="entry name" value="alpha/beta hydrolase"/>
    <property type="match status" value="1"/>
</dbReference>
<dbReference type="InterPro" id="IPR010662">
    <property type="entry name" value="RBBP9/YdeN"/>
</dbReference>
<comment type="caution">
    <text evidence="1">The sequence shown here is derived from an EMBL/GenBank/DDBJ whole genome shotgun (WGS) entry which is preliminary data.</text>
</comment>
<dbReference type="GO" id="GO:0016787">
    <property type="term" value="F:hydrolase activity"/>
    <property type="evidence" value="ECO:0007669"/>
    <property type="project" value="InterPro"/>
</dbReference>
<dbReference type="Proteomes" id="UP000246569">
    <property type="component" value="Unassembled WGS sequence"/>
</dbReference>
<dbReference type="AlphaFoldDB" id="A0A317N0K6"/>
<evidence type="ECO:0000313" key="1">
    <source>
        <dbReference type="EMBL" id="PWV65664.1"/>
    </source>
</evidence>
<dbReference type="SUPFAM" id="SSF53474">
    <property type="entry name" value="alpha/beta-Hydrolases"/>
    <property type="match status" value="1"/>
</dbReference>
<protein>
    <recommendedName>
        <fullName evidence="3">Alpha/beta hydrolase</fullName>
    </recommendedName>
</protein>
<gene>
    <name evidence="1" type="ORF">C7443_101148</name>
</gene>
<dbReference type="Pfam" id="PF06821">
    <property type="entry name" value="Ser_hydrolase"/>
    <property type="match status" value="1"/>
</dbReference>
<evidence type="ECO:0000313" key="2">
    <source>
        <dbReference type="Proteomes" id="UP000246569"/>
    </source>
</evidence>
<accession>A0A317N0K6</accession>
<keyword evidence="2" id="KW-1185">Reference proteome</keyword>
<dbReference type="EMBL" id="QGTJ01000001">
    <property type="protein sequence ID" value="PWV65664.1"/>
    <property type="molecule type" value="Genomic_DNA"/>
</dbReference>
<organism evidence="1 2">
    <name type="scientific">Plasticicumulans acidivorans</name>
    <dbReference type="NCBI Taxonomy" id="886464"/>
    <lineage>
        <taxon>Bacteria</taxon>
        <taxon>Pseudomonadati</taxon>
        <taxon>Pseudomonadota</taxon>
        <taxon>Gammaproteobacteria</taxon>
        <taxon>Candidatus Competibacteraceae</taxon>
        <taxon>Plasticicumulans</taxon>
    </lineage>
</organism>
<sequence>MSRSSLEYLIVPGLGDSGPQHWQSLWAARPQHRRVHQRDWWQPSRSEWVGELEAELQRRPGRTLLIAHSLGCITVAAWAQQHDTRRIAGALLVAPADSERVALLGGVPLVPLPFPSVVVASRNDPYCRFERAELFAAAWGSEFVDHGASGHINVDAGFGPWPRGEQLLEALVQRVEPAPAAPSRYRLGALPALAAVRA</sequence>
<dbReference type="InterPro" id="IPR029058">
    <property type="entry name" value="AB_hydrolase_fold"/>
</dbReference>
<dbReference type="OrthoDB" id="9804993at2"/>
<evidence type="ECO:0008006" key="3">
    <source>
        <dbReference type="Google" id="ProtNLM"/>
    </source>
</evidence>